<keyword evidence="3" id="KW-1133">Transmembrane helix</keyword>
<feature type="transmembrane region" description="Helical" evidence="3">
    <location>
        <begin position="399"/>
        <end position="421"/>
    </location>
</feature>
<comment type="caution">
    <text evidence="4">The sequence shown here is derived from an EMBL/GenBank/DDBJ whole genome shotgun (WGS) entry which is preliminary data.</text>
</comment>
<keyword evidence="5" id="KW-1185">Reference proteome</keyword>
<feature type="transmembrane region" description="Helical" evidence="3">
    <location>
        <begin position="188"/>
        <end position="205"/>
    </location>
</feature>
<gene>
    <name evidence="4" type="ORF">G3I74_05740</name>
</gene>
<keyword evidence="1" id="KW-0677">Repeat</keyword>
<evidence type="ECO:0000256" key="2">
    <source>
        <dbReference type="ARBA" id="ARBA00022803"/>
    </source>
</evidence>
<proteinExistence type="predicted"/>
<evidence type="ECO:0000313" key="4">
    <source>
        <dbReference type="EMBL" id="NDY95228.1"/>
    </source>
</evidence>
<name>A0A845UX35_9GAMM</name>
<evidence type="ECO:0000256" key="1">
    <source>
        <dbReference type="ARBA" id="ARBA00022737"/>
    </source>
</evidence>
<feature type="transmembrane region" description="Helical" evidence="3">
    <location>
        <begin position="239"/>
        <end position="258"/>
    </location>
</feature>
<keyword evidence="3" id="KW-0812">Transmembrane</keyword>
<feature type="transmembrane region" description="Helical" evidence="3">
    <location>
        <begin position="100"/>
        <end position="120"/>
    </location>
</feature>
<evidence type="ECO:0008006" key="6">
    <source>
        <dbReference type="Google" id="ProtNLM"/>
    </source>
</evidence>
<sequence length="624" mass="68850">MDQALTRPRFALYLLATVIIATTTTLAYWPALSGGFIFDDAYVVDKNPALAIEEVSLENLKTAAFSFRSGLQNRPLPMLTFALDHYRGNGGAASFKKSNLILHAINGILVFTLSILLLQSQLSRSGEMTGKIFFGALILALTWALHPYLVSTVMYVVQRMEILAATFILLGVIGYVRGRILLVAGSEAGWGWIIAGWTMVLPAIFSKETGLLLPVLTGVTEAFLFRFRCQSARDKRLLVSIYIALAGIGILLYLFYAIPRYSHPEAFAARNFNMSERVLTQPRILWMYLCHILWPHPANYLFFYDNYAVSTGLLRPASTASSLGGLGFLILAAFTMVKKVPLFTAGILLFLASHFLTSNIAPLELAFEHRNYLGTFFVLLAIAGLVIPVLNRISAGANLVAGASIPIGLLAITLPTAATWGDPLNLAMHLKNSNPDSERAIYQLGTVYLDFAGGNINSPFFRFAENEFQLARTAANASPLPEHALLILYSTHDLSIGDDLWDGVVEKMNRGPASLQHKHAALSLLQAYDSGIRLDENRIMEVGLALLQHPKVDDFHYFNFALHALENLGDQDLALSILLRSPRVADLDADWINRLQINLRQRGHDLVANQLARASHSAQEARIR</sequence>
<feature type="transmembrane region" description="Helical" evidence="3">
    <location>
        <begin position="156"/>
        <end position="176"/>
    </location>
</feature>
<feature type="transmembrane region" description="Helical" evidence="3">
    <location>
        <begin position="373"/>
        <end position="393"/>
    </location>
</feature>
<evidence type="ECO:0000313" key="5">
    <source>
        <dbReference type="Proteomes" id="UP000484885"/>
    </source>
</evidence>
<accession>A0A845UX35</accession>
<dbReference type="RefSeq" id="WP_164210635.1">
    <property type="nucleotide sequence ID" value="NZ_JAAGSC010000039.1"/>
</dbReference>
<evidence type="ECO:0000256" key="3">
    <source>
        <dbReference type="SAM" id="Phobius"/>
    </source>
</evidence>
<reference evidence="4 5" key="1">
    <citation type="submission" date="2020-02" db="EMBL/GenBank/DDBJ databases">
        <authorList>
            <person name="Zhang X.-Y."/>
        </authorList>
    </citation>
    <scope>NUCLEOTIDE SEQUENCE [LARGE SCALE GENOMIC DNA]</scope>
    <source>
        <strain evidence="4 5">C33</strain>
    </source>
</reference>
<keyword evidence="2" id="KW-0802">TPR repeat</keyword>
<protein>
    <recommendedName>
        <fullName evidence="6">Tetratricopeptide repeat protein</fullName>
    </recommendedName>
</protein>
<keyword evidence="3" id="KW-0472">Membrane</keyword>
<dbReference type="Proteomes" id="UP000484885">
    <property type="component" value="Unassembled WGS sequence"/>
</dbReference>
<dbReference type="EMBL" id="JAAGSC010000039">
    <property type="protein sequence ID" value="NDY95228.1"/>
    <property type="molecule type" value="Genomic_DNA"/>
</dbReference>
<feature type="transmembrane region" description="Helical" evidence="3">
    <location>
        <begin position="316"/>
        <end position="336"/>
    </location>
</feature>
<feature type="transmembrane region" description="Helical" evidence="3">
    <location>
        <begin position="12"/>
        <end position="31"/>
    </location>
</feature>
<dbReference type="PANTHER" id="PTHR44227:SF3">
    <property type="entry name" value="PROTEIN O-MANNOSYL-TRANSFERASE TMTC4"/>
    <property type="match status" value="1"/>
</dbReference>
<dbReference type="InterPro" id="IPR052346">
    <property type="entry name" value="O-mannosyl-transferase_TMTC"/>
</dbReference>
<organism evidence="4 5">
    <name type="scientific">Wenzhouxiangella limi</name>
    <dbReference type="NCBI Taxonomy" id="2707351"/>
    <lineage>
        <taxon>Bacteria</taxon>
        <taxon>Pseudomonadati</taxon>
        <taxon>Pseudomonadota</taxon>
        <taxon>Gammaproteobacteria</taxon>
        <taxon>Chromatiales</taxon>
        <taxon>Wenzhouxiangellaceae</taxon>
        <taxon>Wenzhouxiangella</taxon>
    </lineage>
</organism>
<dbReference type="PANTHER" id="PTHR44227">
    <property type="match status" value="1"/>
</dbReference>
<feature type="transmembrane region" description="Helical" evidence="3">
    <location>
        <begin position="342"/>
        <end position="361"/>
    </location>
</feature>
<dbReference type="AlphaFoldDB" id="A0A845UX35"/>
<feature type="transmembrane region" description="Helical" evidence="3">
    <location>
        <begin position="132"/>
        <end position="150"/>
    </location>
</feature>